<protein>
    <submittedName>
        <fullName evidence="1">Uncharacterized protein</fullName>
    </submittedName>
</protein>
<comment type="caution">
    <text evidence="1">The sequence shown here is derived from an EMBL/GenBank/DDBJ whole genome shotgun (WGS) entry which is preliminary data.</text>
</comment>
<evidence type="ECO:0000313" key="1">
    <source>
        <dbReference type="EMBL" id="KAK7032446.1"/>
    </source>
</evidence>
<keyword evidence="2" id="KW-1185">Reference proteome</keyword>
<organism evidence="1 2">
    <name type="scientific">Paramarasmius palmivorus</name>
    <dbReference type="NCBI Taxonomy" id="297713"/>
    <lineage>
        <taxon>Eukaryota</taxon>
        <taxon>Fungi</taxon>
        <taxon>Dikarya</taxon>
        <taxon>Basidiomycota</taxon>
        <taxon>Agaricomycotina</taxon>
        <taxon>Agaricomycetes</taxon>
        <taxon>Agaricomycetidae</taxon>
        <taxon>Agaricales</taxon>
        <taxon>Marasmiineae</taxon>
        <taxon>Marasmiaceae</taxon>
        <taxon>Paramarasmius</taxon>
    </lineage>
</organism>
<accession>A0AAW0C1E8</accession>
<evidence type="ECO:0000313" key="2">
    <source>
        <dbReference type="Proteomes" id="UP001383192"/>
    </source>
</evidence>
<name>A0AAW0C1E8_9AGAR</name>
<reference evidence="1 2" key="1">
    <citation type="submission" date="2024-01" db="EMBL/GenBank/DDBJ databases">
        <title>A draft genome for a cacao thread blight-causing isolate of Paramarasmius palmivorus.</title>
        <authorList>
            <person name="Baruah I.K."/>
            <person name="Bukari Y."/>
            <person name="Amoako-Attah I."/>
            <person name="Meinhardt L.W."/>
            <person name="Bailey B.A."/>
            <person name="Cohen S.P."/>
        </authorList>
    </citation>
    <scope>NUCLEOTIDE SEQUENCE [LARGE SCALE GENOMIC DNA]</scope>
    <source>
        <strain evidence="1 2">GH-12</strain>
    </source>
</reference>
<dbReference type="Proteomes" id="UP001383192">
    <property type="component" value="Unassembled WGS sequence"/>
</dbReference>
<gene>
    <name evidence="1" type="ORF">VNI00_013004</name>
</gene>
<proteinExistence type="predicted"/>
<dbReference type="EMBL" id="JAYKXP010000064">
    <property type="protein sequence ID" value="KAK7032446.1"/>
    <property type="molecule type" value="Genomic_DNA"/>
</dbReference>
<sequence length="166" mass="19684">MPAVQEPSQSSRVEKELTLGEKRMIKALTALSPKQKRFLDDRAKLYQLYRDSGQDRTHLRFWRYVHCLSLIWLRRWAPGMWSVWRKRLKIYWKKRVQENIIRYYDWKLGGLIGLKKLERNWHPKTPPPSPAGKWPEQSFSFPAIVVDSPVKACFGTTGRVQPLFSD</sequence>
<dbReference type="AlphaFoldDB" id="A0AAW0C1E8"/>